<protein>
    <recommendedName>
        <fullName evidence="2">LysM domain-containing protein</fullName>
    </recommendedName>
</protein>
<evidence type="ECO:0000313" key="3">
    <source>
        <dbReference type="EMBL" id="MEO1781011.1"/>
    </source>
</evidence>
<dbReference type="Proteomes" id="UP001429357">
    <property type="component" value="Unassembled WGS sequence"/>
</dbReference>
<sequence length="479" mass="52109">MKKWLGIILLGVVFVLAGCKSYVTSEDLKANDWLVEASKEEKEDGTPDMIVSFSDHVMSIKVDTSSLESSAEDSWEALGEEIGKQLVEQMNFKFEYEVTKDELKLTDTEDDNDIFYKITKDEDTIIFTPDKEKNDDKDEGSKMVLQPYKKSKTKSTSRSSTTSSSTVETSTSSSEENDVASVDDYIKKFEDKSLVVYNKRKMTKDDFGMAPMTAKDTVIFSLIETDNEVEQKNARILIFDNLDDLNATKAYYDDLGKSLAALFSYTAVDEDNLVLMQFNGGLDQSLVEQYTESAALELTEPPFETSTSSESYTTADRSSTEEYSVPAISETRTTDDDTADNQATNQADTRQVNDETANADGSVTNADGTTTNADGSVTNADGSITNADGTTTNADGTITNPDGTTTNADGTTLNVDGSTTNSDGADQGQTSGDTTTVLAGEGLNQIAARVGVSIDTLYELNGIDPNNFLLVPGQELRIR</sequence>
<name>A0ABV0F2Y8_9ENTE</name>
<feature type="compositionally biased region" description="Low complexity" evidence="1">
    <location>
        <begin position="298"/>
        <end position="314"/>
    </location>
</feature>
<dbReference type="InterPro" id="IPR036779">
    <property type="entry name" value="LysM_dom_sf"/>
</dbReference>
<feature type="region of interest" description="Disordered" evidence="1">
    <location>
        <begin position="298"/>
        <end position="434"/>
    </location>
</feature>
<evidence type="ECO:0000256" key="1">
    <source>
        <dbReference type="SAM" id="MobiDB-lite"/>
    </source>
</evidence>
<dbReference type="PROSITE" id="PS51257">
    <property type="entry name" value="PROKAR_LIPOPROTEIN"/>
    <property type="match status" value="1"/>
</dbReference>
<dbReference type="SMART" id="SM00257">
    <property type="entry name" value="LysM"/>
    <property type="match status" value="1"/>
</dbReference>
<dbReference type="SUPFAM" id="SSF54106">
    <property type="entry name" value="LysM domain"/>
    <property type="match status" value="1"/>
</dbReference>
<evidence type="ECO:0000259" key="2">
    <source>
        <dbReference type="PROSITE" id="PS51782"/>
    </source>
</evidence>
<dbReference type="PROSITE" id="PS51782">
    <property type="entry name" value="LYSM"/>
    <property type="match status" value="1"/>
</dbReference>
<reference evidence="4" key="1">
    <citation type="submission" date="2016-06" db="EMBL/GenBank/DDBJ databases">
        <title>Four novel species of enterococci isolated from chicken manure.</title>
        <authorList>
            <person name="Van Tyne D."/>
        </authorList>
    </citation>
    <scope>NUCLEOTIDE SEQUENCE [LARGE SCALE GENOMIC DNA]</scope>
    <source>
        <strain evidence="4">JM9A</strain>
    </source>
</reference>
<feature type="compositionally biased region" description="Low complexity" evidence="1">
    <location>
        <begin position="156"/>
        <end position="174"/>
    </location>
</feature>
<feature type="compositionally biased region" description="Basic and acidic residues" evidence="1">
    <location>
        <begin position="129"/>
        <end position="141"/>
    </location>
</feature>
<feature type="domain" description="LysM" evidence="2">
    <location>
        <begin position="433"/>
        <end position="478"/>
    </location>
</feature>
<dbReference type="Gene3D" id="3.10.350.10">
    <property type="entry name" value="LysM domain"/>
    <property type="match status" value="1"/>
</dbReference>
<comment type="caution">
    <text evidence="3">The sequence shown here is derived from an EMBL/GenBank/DDBJ whole genome shotgun (WGS) entry which is preliminary data.</text>
</comment>
<feature type="compositionally biased region" description="Polar residues" evidence="1">
    <location>
        <begin position="354"/>
        <end position="434"/>
    </location>
</feature>
<keyword evidence="4" id="KW-1185">Reference proteome</keyword>
<organism evidence="3 4">
    <name type="scientific">Enterococcus diestrammenae</name>
    <dbReference type="NCBI Taxonomy" id="1155073"/>
    <lineage>
        <taxon>Bacteria</taxon>
        <taxon>Bacillati</taxon>
        <taxon>Bacillota</taxon>
        <taxon>Bacilli</taxon>
        <taxon>Lactobacillales</taxon>
        <taxon>Enterococcaceae</taxon>
        <taxon>Enterococcus</taxon>
    </lineage>
</organism>
<dbReference type="Pfam" id="PF01476">
    <property type="entry name" value="LysM"/>
    <property type="match status" value="1"/>
</dbReference>
<feature type="region of interest" description="Disordered" evidence="1">
    <location>
        <begin position="129"/>
        <end position="177"/>
    </location>
</feature>
<reference evidence="3 4" key="2">
    <citation type="submission" date="2024-02" db="EMBL/GenBank/DDBJ databases">
        <title>The Genome Sequence of Enterococcus diestrammenae JM9A.</title>
        <authorList>
            <person name="Earl A."/>
            <person name="Manson A."/>
            <person name="Gilmore M."/>
            <person name="Sanders J."/>
            <person name="Shea T."/>
            <person name="Howe W."/>
            <person name="Livny J."/>
            <person name="Cuomo C."/>
            <person name="Neafsey D."/>
            <person name="Birren B."/>
        </authorList>
    </citation>
    <scope>NUCLEOTIDE SEQUENCE [LARGE SCALE GENOMIC DNA]</scope>
    <source>
        <strain evidence="3 4">JM9A</strain>
    </source>
</reference>
<feature type="compositionally biased region" description="Low complexity" evidence="1">
    <location>
        <begin position="340"/>
        <end position="349"/>
    </location>
</feature>
<dbReference type="EMBL" id="MAEI02000001">
    <property type="protein sequence ID" value="MEO1781011.1"/>
    <property type="molecule type" value="Genomic_DNA"/>
</dbReference>
<dbReference type="InterPro" id="IPR018392">
    <property type="entry name" value="LysM"/>
</dbReference>
<evidence type="ECO:0000313" key="4">
    <source>
        <dbReference type="Proteomes" id="UP001429357"/>
    </source>
</evidence>
<accession>A0ABV0F2Y8</accession>
<proteinExistence type="predicted"/>
<gene>
    <name evidence="3" type="ORF">BAU18_000589</name>
</gene>